<name>A0A5J4R0P6_9ZZZZ</name>
<gene>
    <name evidence="5" type="ORF">EZS27_023732</name>
</gene>
<evidence type="ECO:0000256" key="1">
    <source>
        <dbReference type="ARBA" id="ARBA00001911"/>
    </source>
</evidence>
<evidence type="ECO:0000256" key="3">
    <source>
        <dbReference type="ARBA" id="ARBA00023027"/>
    </source>
</evidence>
<evidence type="ECO:0000313" key="5">
    <source>
        <dbReference type="EMBL" id="KAA6327272.1"/>
    </source>
</evidence>
<dbReference type="GO" id="GO:0048040">
    <property type="term" value="F:UDP-glucuronate decarboxylase activity"/>
    <property type="evidence" value="ECO:0007669"/>
    <property type="project" value="TreeGrafter"/>
</dbReference>
<comment type="caution">
    <text evidence="5">The sequence shown here is derived from an EMBL/GenBank/DDBJ whole genome shotgun (WGS) entry which is preliminary data.</text>
</comment>
<dbReference type="AlphaFoldDB" id="A0A5J4R0P6"/>
<dbReference type="PANTHER" id="PTHR43078">
    <property type="entry name" value="UDP-GLUCURONIC ACID DECARBOXYLASE-RELATED"/>
    <property type="match status" value="1"/>
</dbReference>
<dbReference type="InterPro" id="IPR044516">
    <property type="entry name" value="UXS-like"/>
</dbReference>
<evidence type="ECO:0000256" key="2">
    <source>
        <dbReference type="ARBA" id="ARBA00022793"/>
    </source>
</evidence>
<dbReference type="SUPFAM" id="SSF51735">
    <property type="entry name" value="NAD(P)-binding Rossmann-fold domains"/>
    <property type="match status" value="1"/>
</dbReference>
<dbReference type="GO" id="GO:0005737">
    <property type="term" value="C:cytoplasm"/>
    <property type="evidence" value="ECO:0007669"/>
    <property type="project" value="TreeGrafter"/>
</dbReference>
<accession>A0A5J4R0P6</accession>
<dbReference type="Gene3D" id="3.90.25.10">
    <property type="entry name" value="UDP-galactose 4-epimerase, domain 1"/>
    <property type="match status" value="1"/>
</dbReference>
<proteinExistence type="predicted"/>
<evidence type="ECO:0008006" key="6">
    <source>
        <dbReference type="Google" id="ProtNLM"/>
    </source>
</evidence>
<organism evidence="5">
    <name type="scientific">termite gut metagenome</name>
    <dbReference type="NCBI Taxonomy" id="433724"/>
    <lineage>
        <taxon>unclassified sequences</taxon>
        <taxon>metagenomes</taxon>
        <taxon>organismal metagenomes</taxon>
    </lineage>
</organism>
<dbReference type="GO" id="GO:0042732">
    <property type="term" value="P:D-xylose metabolic process"/>
    <property type="evidence" value="ECO:0007669"/>
    <property type="project" value="InterPro"/>
</dbReference>
<keyword evidence="4" id="KW-0456">Lyase</keyword>
<comment type="cofactor">
    <cofactor evidence="1">
        <name>NAD(+)</name>
        <dbReference type="ChEBI" id="CHEBI:57540"/>
    </cofactor>
</comment>
<dbReference type="GO" id="GO:0070403">
    <property type="term" value="F:NAD+ binding"/>
    <property type="evidence" value="ECO:0007669"/>
    <property type="project" value="InterPro"/>
</dbReference>
<sequence length="67" mass="7456">MLELATAIIELTNSQSKITFQSLPGDAPQQRKPDISLAKEKLNGWEPKVKLKEGLIKTIEYFAGTLL</sequence>
<evidence type="ECO:0000256" key="4">
    <source>
        <dbReference type="ARBA" id="ARBA00023239"/>
    </source>
</evidence>
<keyword evidence="2" id="KW-0210">Decarboxylase</keyword>
<dbReference type="EMBL" id="SNRY01002021">
    <property type="protein sequence ID" value="KAA6327272.1"/>
    <property type="molecule type" value="Genomic_DNA"/>
</dbReference>
<dbReference type="PANTHER" id="PTHR43078:SF6">
    <property type="entry name" value="UDP-GLUCURONIC ACID DECARBOXYLASE 1"/>
    <property type="match status" value="1"/>
</dbReference>
<protein>
    <recommendedName>
        <fullName evidence="6">UDP-glucuronate decarboxylase</fullName>
    </recommendedName>
</protein>
<keyword evidence="3" id="KW-0520">NAD</keyword>
<dbReference type="InterPro" id="IPR036291">
    <property type="entry name" value="NAD(P)-bd_dom_sf"/>
</dbReference>
<reference evidence="5" key="1">
    <citation type="submission" date="2019-03" db="EMBL/GenBank/DDBJ databases">
        <title>Single cell metagenomics reveals metabolic interactions within the superorganism composed of flagellate Streblomastix strix and complex community of Bacteroidetes bacteria on its surface.</title>
        <authorList>
            <person name="Treitli S.C."/>
            <person name="Kolisko M."/>
            <person name="Husnik F."/>
            <person name="Keeling P."/>
            <person name="Hampl V."/>
        </authorList>
    </citation>
    <scope>NUCLEOTIDE SEQUENCE</scope>
    <source>
        <strain evidence="5">STM</strain>
    </source>
</reference>